<dbReference type="InterPro" id="IPR031905">
    <property type="entry name" value="Flotillin_C"/>
</dbReference>
<accession>A0A6G4R0Q7</accession>
<name>A0A6G4R0Q7_9CAUL</name>
<evidence type="ECO:0000256" key="5">
    <source>
        <dbReference type="ARBA" id="ARBA00023136"/>
    </source>
</evidence>
<feature type="region of interest" description="Disordered" evidence="7">
    <location>
        <begin position="591"/>
        <end position="617"/>
    </location>
</feature>
<organism evidence="10">
    <name type="scientific">Caulobacter sp. 602-2</name>
    <dbReference type="NCBI Taxonomy" id="2710887"/>
    <lineage>
        <taxon>Bacteria</taxon>
        <taxon>Pseudomonadati</taxon>
        <taxon>Pseudomonadota</taxon>
        <taxon>Alphaproteobacteria</taxon>
        <taxon>Caulobacterales</taxon>
        <taxon>Caulobacteraceae</taxon>
        <taxon>Caulobacter</taxon>
    </lineage>
</organism>
<evidence type="ECO:0000256" key="1">
    <source>
        <dbReference type="ARBA" id="ARBA00004167"/>
    </source>
</evidence>
<feature type="domain" description="Band 7" evidence="9">
    <location>
        <begin position="26"/>
        <end position="195"/>
    </location>
</feature>
<dbReference type="SMART" id="SM00244">
    <property type="entry name" value="PHB"/>
    <property type="match status" value="1"/>
</dbReference>
<evidence type="ECO:0000256" key="6">
    <source>
        <dbReference type="SAM" id="Coils"/>
    </source>
</evidence>
<feature type="coiled-coil region" evidence="6">
    <location>
        <begin position="404"/>
        <end position="431"/>
    </location>
</feature>
<dbReference type="RefSeq" id="WP_165260620.1">
    <property type="nucleotide sequence ID" value="NZ_JAAKGT010000009.1"/>
</dbReference>
<keyword evidence="5 8" id="KW-0472">Membrane</keyword>
<keyword evidence="6" id="KW-0175">Coiled coil</keyword>
<proteinExistence type="inferred from homology"/>
<evidence type="ECO:0000256" key="3">
    <source>
        <dbReference type="ARBA" id="ARBA00007161"/>
    </source>
</evidence>
<dbReference type="InterPro" id="IPR027705">
    <property type="entry name" value="Flotillin_fam"/>
</dbReference>
<feature type="compositionally biased region" description="Acidic residues" evidence="7">
    <location>
        <begin position="607"/>
        <end position="617"/>
    </location>
</feature>
<keyword evidence="4" id="KW-1003">Cell membrane</keyword>
<comment type="similarity">
    <text evidence="3">Belongs to the band 7/mec-2 family. Flotillin subfamily.</text>
</comment>
<sequence length="617" mass="66609">MPALIEIAAIAGGSLVGLLILGLILARLYKRASKETSFVRTGFGGEKVVMNGGALILPVFHETIPVNMNTLRLAVSRNNEQALITKDRMRVDVLAEFYVRVQPSSEAIASAAQTLGQRTMHPEQLKELVEGKFVDALRSVAAELTMTELHEQRTHFVQKVQQVSSEDLLKNGLELETVSLTGLDQTAMEYFNPSNAFDAEGLTRLTEEIELRKKLRNDIEQDTQVQIRTKNLEAQRQTLQITRDEEYAKLEQERELATRRAEQSAEVARQQAEKTQEAEQAKIASEQQIEQAKITADRAVAQQRIAMEQELGEREIAKERAVETQTIEKAKAIELSEQDRAIAVAEKSRAQSEAQADADKALALAVAAEEQVKTVREREAADRQKIIELIEATKEAEREAIAVKVAAEAEKTAASDRAEALREEAKGAADKTRIEAEATAEAVRLAAEAARVRYDVDASGQEALNKAANLLSADQVAMAIRIKLIENLDRIIAESVKPLEAIDSIRIVQVDGLNGATGAAAANDAGGGSNGGGNLADQVVSGALRYRAQAPLLDQLMAEVGLNGGALSGLTAPLAEAAPDPAAIDGVPAPRRAKKAKPAAIAAPVAVEEEEEGDEEA</sequence>
<evidence type="ECO:0000256" key="2">
    <source>
        <dbReference type="ARBA" id="ARBA00004236"/>
    </source>
</evidence>
<evidence type="ECO:0000256" key="4">
    <source>
        <dbReference type="ARBA" id="ARBA00022475"/>
    </source>
</evidence>
<dbReference type="GO" id="GO:0005886">
    <property type="term" value="C:plasma membrane"/>
    <property type="evidence" value="ECO:0007669"/>
    <property type="project" value="UniProtKB-SubCell"/>
</dbReference>
<dbReference type="Gene3D" id="3.30.479.30">
    <property type="entry name" value="Band 7 domain"/>
    <property type="match status" value="1"/>
</dbReference>
<keyword evidence="8" id="KW-1133">Transmembrane helix</keyword>
<dbReference type="InterPro" id="IPR036013">
    <property type="entry name" value="Band_7/SPFH_dom_sf"/>
</dbReference>
<evidence type="ECO:0000256" key="7">
    <source>
        <dbReference type="SAM" id="MobiDB-lite"/>
    </source>
</evidence>
<dbReference type="SUPFAM" id="SSF117892">
    <property type="entry name" value="Band 7/SPFH domain"/>
    <property type="match status" value="1"/>
</dbReference>
<dbReference type="AlphaFoldDB" id="A0A6G4R0Q7"/>
<gene>
    <name evidence="10" type="ORF">G5B46_16940</name>
</gene>
<dbReference type="PANTHER" id="PTHR13806:SF31">
    <property type="entry name" value="FLOTILLIN-LIKE PROTEIN 1-RELATED"/>
    <property type="match status" value="1"/>
</dbReference>
<protein>
    <submittedName>
        <fullName evidence="10">Flotillin family protein</fullName>
    </submittedName>
</protein>
<comment type="subcellular location">
    <subcellularLocation>
        <location evidence="2">Cell membrane</location>
    </subcellularLocation>
    <subcellularLocation>
        <location evidence="1">Membrane</location>
        <topology evidence="1">Single-pass membrane protein</topology>
    </subcellularLocation>
</comment>
<reference evidence="10" key="1">
    <citation type="submission" date="2020-02" db="EMBL/GenBank/DDBJ databases">
        <authorList>
            <person name="Gao J."/>
            <person name="Sun J."/>
        </authorList>
    </citation>
    <scope>NUCLEOTIDE SEQUENCE</scope>
    <source>
        <strain evidence="10">602-2</strain>
    </source>
</reference>
<dbReference type="Pfam" id="PF15975">
    <property type="entry name" value="Flot"/>
    <property type="match status" value="1"/>
</dbReference>
<dbReference type="EMBL" id="JAAKGT010000009">
    <property type="protein sequence ID" value="NGM51297.1"/>
    <property type="molecule type" value="Genomic_DNA"/>
</dbReference>
<evidence type="ECO:0000256" key="8">
    <source>
        <dbReference type="SAM" id="Phobius"/>
    </source>
</evidence>
<evidence type="ECO:0000259" key="9">
    <source>
        <dbReference type="SMART" id="SM00244"/>
    </source>
</evidence>
<dbReference type="InterPro" id="IPR001107">
    <property type="entry name" value="Band_7"/>
</dbReference>
<dbReference type="CDD" id="cd03399">
    <property type="entry name" value="SPFH_flotillin"/>
    <property type="match status" value="1"/>
</dbReference>
<feature type="coiled-coil region" evidence="6">
    <location>
        <begin position="247"/>
        <end position="295"/>
    </location>
</feature>
<dbReference type="Pfam" id="PF01145">
    <property type="entry name" value="Band_7"/>
    <property type="match status" value="1"/>
</dbReference>
<comment type="caution">
    <text evidence="10">The sequence shown here is derived from an EMBL/GenBank/DDBJ whole genome shotgun (WGS) entry which is preliminary data.</text>
</comment>
<evidence type="ECO:0000313" key="10">
    <source>
        <dbReference type="EMBL" id="NGM51297.1"/>
    </source>
</evidence>
<dbReference type="PANTHER" id="PTHR13806">
    <property type="entry name" value="FLOTILLIN-RELATED"/>
    <property type="match status" value="1"/>
</dbReference>
<feature type="transmembrane region" description="Helical" evidence="8">
    <location>
        <begin position="7"/>
        <end position="29"/>
    </location>
</feature>
<keyword evidence="8" id="KW-0812">Transmembrane</keyword>